<reference evidence="2" key="1">
    <citation type="submission" date="2012-11" db="EMBL/GenBank/DDBJ databases">
        <authorList>
            <person name="Lucero-Rivera Y.E."/>
            <person name="Tovar-Ramirez D."/>
        </authorList>
    </citation>
    <scope>NUCLEOTIDE SEQUENCE [LARGE SCALE GENOMIC DNA]</scope>
    <source>
        <strain evidence="2">Araruama</strain>
    </source>
</reference>
<name>A0A1V1NWQ7_9BACT</name>
<dbReference type="EMBL" id="ATBP01001624">
    <property type="protein sequence ID" value="ETR66985.1"/>
    <property type="molecule type" value="Genomic_DNA"/>
</dbReference>
<dbReference type="Proteomes" id="UP000189670">
    <property type="component" value="Unassembled WGS sequence"/>
</dbReference>
<gene>
    <name evidence="1" type="ORF">OMM_12102</name>
</gene>
<protein>
    <submittedName>
        <fullName evidence="1">Uncharacterized protein</fullName>
    </submittedName>
</protein>
<organism evidence="1 2">
    <name type="scientific">Candidatus Magnetoglobus multicellularis str. Araruama</name>
    <dbReference type="NCBI Taxonomy" id="890399"/>
    <lineage>
        <taxon>Bacteria</taxon>
        <taxon>Pseudomonadati</taxon>
        <taxon>Thermodesulfobacteriota</taxon>
        <taxon>Desulfobacteria</taxon>
        <taxon>Desulfobacterales</taxon>
        <taxon>Desulfobacteraceae</taxon>
        <taxon>Candidatus Magnetoglobus</taxon>
    </lineage>
</organism>
<evidence type="ECO:0000313" key="2">
    <source>
        <dbReference type="Proteomes" id="UP000189670"/>
    </source>
</evidence>
<proteinExistence type="predicted"/>
<sequence length="165" mass="18378">MTVNILNETTPLSMPPNLTYTIDGTPYMLPLMQARDFVWQADLIIDHTFADLEALGNFSIIIFDEAQNMGSMLYGQTNFKVDTMAPIAPTMNFLDPKGSATDNTTTLTTPIMLADSVGVTAWLLSEHYATAPTANNPAWLASQPYSYTFVTNNYEEKHYIFGYVI</sequence>
<evidence type="ECO:0000313" key="1">
    <source>
        <dbReference type="EMBL" id="ETR66985.1"/>
    </source>
</evidence>
<dbReference type="AlphaFoldDB" id="A0A1V1NWQ7"/>
<comment type="caution">
    <text evidence="1">The sequence shown here is derived from an EMBL/GenBank/DDBJ whole genome shotgun (WGS) entry which is preliminary data.</text>
</comment>
<accession>A0A1V1NWQ7</accession>